<sequence>MRNRTFSFFILTIFSLLMSTVAFAQQQNTETGAFNEMMRSNGKINVVIGVLVIIFIGILLYLVRLERKLNKLEQEK</sequence>
<feature type="chain" id="PRO_5047548476" evidence="2">
    <location>
        <begin position="25"/>
        <end position="76"/>
    </location>
</feature>
<keyword evidence="1" id="KW-0472">Membrane</keyword>
<dbReference type="EMBL" id="CP107006">
    <property type="protein sequence ID" value="UYQ93603.1"/>
    <property type="molecule type" value="Genomic_DNA"/>
</dbReference>
<reference evidence="3" key="1">
    <citation type="submission" date="2022-10" db="EMBL/GenBank/DDBJ databases">
        <title>Chitinophaga sp. nov., isolated from soil.</title>
        <authorList>
            <person name="Jeon C.O."/>
        </authorList>
    </citation>
    <scope>NUCLEOTIDE SEQUENCE</scope>
    <source>
        <strain evidence="3">R8</strain>
    </source>
</reference>
<keyword evidence="1" id="KW-0812">Transmembrane</keyword>
<evidence type="ECO:0000256" key="2">
    <source>
        <dbReference type="SAM" id="SignalP"/>
    </source>
</evidence>
<keyword evidence="4" id="KW-1185">Reference proteome</keyword>
<keyword evidence="2" id="KW-0732">Signal</keyword>
<dbReference type="Pfam" id="PF20077">
    <property type="entry name" value="CcmD_alt"/>
    <property type="match status" value="1"/>
</dbReference>
<name>A0ABY6J1R2_9BACT</name>
<feature type="transmembrane region" description="Helical" evidence="1">
    <location>
        <begin position="44"/>
        <end position="63"/>
    </location>
</feature>
<gene>
    <name evidence="3" type="ORF">MKQ68_00615</name>
</gene>
<accession>A0ABY6J1R2</accession>
<dbReference type="NCBIfam" id="TIGR04391">
    <property type="entry name" value="CcmD_alt_fam"/>
    <property type="match status" value="1"/>
</dbReference>
<keyword evidence="1" id="KW-1133">Transmembrane helix</keyword>
<evidence type="ECO:0000313" key="4">
    <source>
        <dbReference type="Proteomes" id="UP001162741"/>
    </source>
</evidence>
<proteinExistence type="predicted"/>
<organism evidence="3 4">
    <name type="scientific">Chitinophaga horti</name>
    <dbReference type="NCBI Taxonomy" id="2920382"/>
    <lineage>
        <taxon>Bacteria</taxon>
        <taxon>Pseudomonadati</taxon>
        <taxon>Bacteroidota</taxon>
        <taxon>Chitinophagia</taxon>
        <taxon>Chitinophagales</taxon>
        <taxon>Chitinophagaceae</taxon>
        <taxon>Chitinophaga</taxon>
    </lineage>
</organism>
<feature type="signal peptide" evidence="2">
    <location>
        <begin position="1"/>
        <end position="24"/>
    </location>
</feature>
<evidence type="ECO:0000256" key="1">
    <source>
        <dbReference type="SAM" id="Phobius"/>
    </source>
</evidence>
<dbReference type="InterPro" id="IPR030888">
    <property type="entry name" value="Put_ccm"/>
</dbReference>
<dbReference type="RefSeq" id="WP_264281649.1">
    <property type="nucleotide sequence ID" value="NZ_CP107006.1"/>
</dbReference>
<evidence type="ECO:0000313" key="3">
    <source>
        <dbReference type="EMBL" id="UYQ93603.1"/>
    </source>
</evidence>
<dbReference type="Proteomes" id="UP001162741">
    <property type="component" value="Chromosome"/>
</dbReference>
<protein>
    <submittedName>
        <fullName evidence="3">CcmD family protein</fullName>
    </submittedName>
</protein>